<dbReference type="OrthoDB" id="4451356at2759"/>
<sequence length="146" mass="15408">MPSWIVKLGALVALAHTVAGSQISLRTTTPPANEYVTHCTVILDDELFGCKGSSKPFGKKCGHNRGIQTKSICDTSSVTVDWSTAQVTFQDNNGHSANCTLSSTEEGGHCNTDDPDEFPIEHNGAERLGAGAALWGLGTMAATLFI</sequence>
<dbReference type="OMA" id="NGHSANC"/>
<comment type="caution">
    <text evidence="2">The sequence shown here is derived from an EMBL/GenBank/DDBJ whole genome shotgun (WGS) entry which is preliminary data.</text>
</comment>
<dbReference type="Proteomes" id="UP000068243">
    <property type="component" value="Unassembled WGS sequence"/>
</dbReference>
<protein>
    <submittedName>
        <fullName evidence="2">Uncharacterized protein</fullName>
    </submittedName>
</protein>
<name>A0A100ILB6_ASPNG</name>
<proteinExistence type="predicted"/>
<dbReference type="VEuPathDB" id="FungiDB:ASPNIDRAFT2_53555"/>
<reference evidence="3" key="1">
    <citation type="journal article" date="2016" name="Genome Announc.">
        <title>Draft genome sequence of Aspergillus niger strain An76.</title>
        <authorList>
            <person name="Gong W."/>
            <person name="Cheng Z."/>
            <person name="Zhang H."/>
            <person name="Liu L."/>
            <person name="Gao P."/>
            <person name="Wang L."/>
        </authorList>
    </citation>
    <scope>NUCLEOTIDE SEQUENCE [LARGE SCALE GENOMIC DNA]</scope>
    <source>
        <strain evidence="3">An76</strain>
    </source>
</reference>
<keyword evidence="1" id="KW-0732">Signal</keyword>
<dbReference type="EMBL" id="BCMY01000009">
    <property type="protein sequence ID" value="GAQ43347.1"/>
    <property type="molecule type" value="Genomic_DNA"/>
</dbReference>
<dbReference type="VEuPathDB" id="FungiDB:ATCC64974_68700"/>
<organism evidence="2 3">
    <name type="scientific">Aspergillus niger</name>
    <dbReference type="NCBI Taxonomy" id="5061"/>
    <lineage>
        <taxon>Eukaryota</taxon>
        <taxon>Fungi</taxon>
        <taxon>Dikarya</taxon>
        <taxon>Ascomycota</taxon>
        <taxon>Pezizomycotina</taxon>
        <taxon>Eurotiomycetes</taxon>
        <taxon>Eurotiomycetidae</taxon>
        <taxon>Eurotiales</taxon>
        <taxon>Aspergillaceae</taxon>
        <taxon>Aspergillus</taxon>
        <taxon>Aspergillus subgen. Circumdati</taxon>
    </lineage>
</organism>
<accession>A0A100ILB6</accession>
<dbReference type="AlphaFoldDB" id="A0A100ILB6"/>
<gene>
    <name evidence="2" type="ORF">ABL_06008</name>
</gene>
<evidence type="ECO:0000313" key="3">
    <source>
        <dbReference type="Proteomes" id="UP000068243"/>
    </source>
</evidence>
<evidence type="ECO:0000256" key="1">
    <source>
        <dbReference type="SAM" id="SignalP"/>
    </source>
</evidence>
<feature type="signal peptide" evidence="1">
    <location>
        <begin position="1"/>
        <end position="20"/>
    </location>
</feature>
<evidence type="ECO:0000313" key="2">
    <source>
        <dbReference type="EMBL" id="GAQ43347.1"/>
    </source>
</evidence>
<dbReference type="VEuPathDB" id="FungiDB:M747DRAFT_294846"/>
<feature type="chain" id="PRO_5007087528" evidence="1">
    <location>
        <begin position="21"/>
        <end position="146"/>
    </location>
</feature>